<keyword evidence="2" id="KW-1185">Reference proteome</keyword>
<dbReference type="Proteomes" id="UP000834106">
    <property type="component" value="Chromosome 19"/>
</dbReference>
<sequence length="114" mass="12980">MSSVVRYMRMHAKADATATNFESAVEDLDLLNYEYEQFAGNDLHHLFLVLMCSGSKSKNCHFDLEMEAEFQENKGRVAYRNCSNLLELAATHDLDGFICEAEERGCDIDVKVFT</sequence>
<protein>
    <submittedName>
        <fullName evidence="1">Uncharacterized protein</fullName>
    </submittedName>
</protein>
<evidence type="ECO:0000313" key="2">
    <source>
        <dbReference type="Proteomes" id="UP000834106"/>
    </source>
</evidence>
<dbReference type="AlphaFoldDB" id="A0AAD2ECN9"/>
<accession>A0AAD2ECN9</accession>
<proteinExistence type="predicted"/>
<organism evidence="1 2">
    <name type="scientific">Fraxinus pennsylvanica</name>
    <dbReference type="NCBI Taxonomy" id="56036"/>
    <lineage>
        <taxon>Eukaryota</taxon>
        <taxon>Viridiplantae</taxon>
        <taxon>Streptophyta</taxon>
        <taxon>Embryophyta</taxon>
        <taxon>Tracheophyta</taxon>
        <taxon>Spermatophyta</taxon>
        <taxon>Magnoliopsida</taxon>
        <taxon>eudicotyledons</taxon>
        <taxon>Gunneridae</taxon>
        <taxon>Pentapetalae</taxon>
        <taxon>asterids</taxon>
        <taxon>lamiids</taxon>
        <taxon>Lamiales</taxon>
        <taxon>Oleaceae</taxon>
        <taxon>Oleeae</taxon>
        <taxon>Fraxinus</taxon>
    </lineage>
</organism>
<name>A0AAD2ECN9_9LAMI</name>
<evidence type="ECO:0000313" key="1">
    <source>
        <dbReference type="EMBL" id="CAI9782935.1"/>
    </source>
</evidence>
<dbReference type="EMBL" id="OU503054">
    <property type="protein sequence ID" value="CAI9782935.1"/>
    <property type="molecule type" value="Genomic_DNA"/>
</dbReference>
<reference evidence="1" key="1">
    <citation type="submission" date="2023-05" db="EMBL/GenBank/DDBJ databases">
        <authorList>
            <person name="Huff M."/>
        </authorList>
    </citation>
    <scope>NUCLEOTIDE SEQUENCE</scope>
</reference>
<gene>
    <name evidence="1" type="ORF">FPE_LOCUS30365</name>
</gene>